<name>A0AAD9SAF1_PHOAM</name>
<feature type="compositionally biased region" description="Acidic residues" evidence="1">
    <location>
        <begin position="222"/>
        <end position="232"/>
    </location>
</feature>
<feature type="compositionally biased region" description="Basic and acidic residues" evidence="1">
    <location>
        <begin position="255"/>
        <end position="272"/>
    </location>
</feature>
<evidence type="ECO:0000313" key="2">
    <source>
        <dbReference type="EMBL" id="KAK2602577.1"/>
    </source>
</evidence>
<protein>
    <recommendedName>
        <fullName evidence="4">Alpha and gamma adaptin binding protein p34</fullName>
    </recommendedName>
</protein>
<dbReference type="InterPro" id="IPR034627">
    <property type="entry name" value="Irc6"/>
</dbReference>
<dbReference type="EMBL" id="JAUJFL010000005">
    <property type="protein sequence ID" value="KAK2602577.1"/>
    <property type="molecule type" value="Genomic_DNA"/>
</dbReference>
<sequence>MVKPQPISHPRRILAVSLEDSTEHLSRVIKDLTGNSPEPASASTSLAGTTHDLDLQTAYYTATVPIWLDLITTASEWAASFLSTEAKEVLEVLGGVVVVFPVSSSTSASQHKDLIREVGRVVKEGLGGWEWDGVGLGIGIGEVPHLDDLDMWDEVCGDAGLEFVHVGSSATSDDAKNEFGEKMGIPRVLEALESNDWDSFATADEDGDMAALGDEMARGAGDEDSIELDPENLDFGFDREDFEGLKKAIWEARIEREGDDGDHQATDGKPSDPKAASNQTGNPDEGGDELGDEDIQKVEQMMRKLQAVKDMSAGLPEDQKKRMAARAVGEVMKEF</sequence>
<dbReference type="Gene3D" id="3.40.50.11960">
    <property type="match status" value="1"/>
</dbReference>
<dbReference type="GO" id="GO:0030674">
    <property type="term" value="F:protein-macromolecule adaptor activity"/>
    <property type="evidence" value="ECO:0007669"/>
    <property type="project" value="TreeGrafter"/>
</dbReference>
<comment type="caution">
    <text evidence="2">The sequence shown here is derived from an EMBL/GenBank/DDBJ whole genome shotgun (WGS) entry which is preliminary data.</text>
</comment>
<proteinExistence type="predicted"/>
<feature type="region of interest" description="Disordered" evidence="1">
    <location>
        <begin position="255"/>
        <end position="323"/>
    </location>
</feature>
<reference evidence="2" key="1">
    <citation type="submission" date="2023-06" db="EMBL/GenBank/DDBJ databases">
        <authorList>
            <person name="Noh H."/>
        </authorList>
    </citation>
    <scope>NUCLEOTIDE SEQUENCE</scope>
    <source>
        <strain evidence="2">DUCC20226</strain>
    </source>
</reference>
<feature type="region of interest" description="Disordered" evidence="1">
    <location>
        <begin position="217"/>
        <end position="237"/>
    </location>
</feature>
<dbReference type="AlphaFoldDB" id="A0AAD9SAF1"/>
<accession>A0AAD9SAF1</accession>
<dbReference type="GO" id="GO:0016192">
    <property type="term" value="P:vesicle-mediated transport"/>
    <property type="evidence" value="ECO:0007669"/>
    <property type="project" value="InterPro"/>
</dbReference>
<evidence type="ECO:0000256" key="1">
    <source>
        <dbReference type="SAM" id="MobiDB-lite"/>
    </source>
</evidence>
<keyword evidence="3" id="KW-1185">Reference proteome</keyword>
<dbReference type="PANTHER" id="PTHR28043:SF1">
    <property type="entry name" value="INCREASED RECOMBINATION CENTERS PROTEIN 6"/>
    <property type="match status" value="1"/>
</dbReference>
<organism evidence="2 3">
    <name type="scientific">Phomopsis amygdali</name>
    <name type="common">Fusicoccum amygdali</name>
    <dbReference type="NCBI Taxonomy" id="1214568"/>
    <lineage>
        <taxon>Eukaryota</taxon>
        <taxon>Fungi</taxon>
        <taxon>Dikarya</taxon>
        <taxon>Ascomycota</taxon>
        <taxon>Pezizomycotina</taxon>
        <taxon>Sordariomycetes</taxon>
        <taxon>Sordariomycetidae</taxon>
        <taxon>Diaporthales</taxon>
        <taxon>Diaporthaceae</taxon>
        <taxon>Diaporthe</taxon>
    </lineage>
</organism>
<gene>
    <name evidence="2" type="ORF">N8I77_009095</name>
</gene>
<dbReference type="Pfam" id="PF10199">
    <property type="entry name" value="Adaptin_binding"/>
    <property type="match status" value="1"/>
</dbReference>
<evidence type="ECO:0000313" key="3">
    <source>
        <dbReference type="Proteomes" id="UP001265746"/>
    </source>
</evidence>
<dbReference type="Proteomes" id="UP001265746">
    <property type="component" value="Unassembled WGS sequence"/>
</dbReference>
<dbReference type="PANTHER" id="PTHR28043">
    <property type="entry name" value="INCREASED RECOMBINATION CENTERS PROTEIN 6"/>
    <property type="match status" value="1"/>
</dbReference>
<evidence type="ECO:0008006" key="4">
    <source>
        <dbReference type="Google" id="ProtNLM"/>
    </source>
</evidence>